<accession>A0A069CVK3</accession>
<keyword evidence="7" id="KW-1185">Reference proteome</keyword>
<protein>
    <submittedName>
        <fullName evidence="6">Putative ATP-dependent DNA helicase/translocase</fullName>
    </submittedName>
</protein>
<dbReference type="GO" id="GO:0006310">
    <property type="term" value="P:DNA recombination"/>
    <property type="evidence" value="ECO:0007669"/>
    <property type="project" value="TreeGrafter"/>
</dbReference>
<dbReference type="eggNOG" id="COG4098">
    <property type="taxonomic scope" value="Bacteria"/>
</dbReference>
<dbReference type="SMART" id="SM00487">
    <property type="entry name" value="DEXDc"/>
    <property type="match status" value="1"/>
</dbReference>
<dbReference type="GO" id="GO:0006270">
    <property type="term" value="P:DNA replication initiation"/>
    <property type="evidence" value="ECO:0007669"/>
    <property type="project" value="TreeGrafter"/>
</dbReference>
<evidence type="ECO:0000256" key="3">
    <source>
        <dbReference type="ARBA" id="ARBA00023125"/>
    </source>
</evidence>
<dbReference type="STRING" id="1329250.WOSG25_100830"/>
<dbReference type="PANTHER" id="PTHR30580:SF1">
    <property type="entry name" value="COMF OPERON PROTEIN 1"/>
    <property type="match status" value="1"/>
</dbReference>
<dbReference type="PROSITE" id="PS51194">
    <property type="entry name" value="HELICASE_CTER"/>
    <property type="match status" value="1"/>
</dbReference>
<dbReference type="PROSITE" id="PS51192">
    <property type="entry name" value="HELICASE_ATP_BIND_1"/>
    <property type="match status" value="1"/>
</dbReference>
<evidence type="ECO:0000313" key="6">
    <source>
        <dbReference type="EMBL" id="GAK31514.1"/>
    </source>
</evidence>
<dbReference type="GO" id="GO:0043138">
    <property type="term" value="F:3'-5' DNA helicase activity"/>
    <property type="evidence" value="ECO:0007669"/>
    <property type="project" value="TreeGrafter"/>
</dbReference>
<dbReference type="GO" id="GO:0005524">
    <property type="term" value="F:ATP binding"/>
    <property type="evidence" value="ECO:0007669"/>
    <property type="project" value="UniProtKB-KW"/>
</dbReference>
<dbReference type="InterPro" id="IPR027417">
    <property type="entry name" value="P-loop_NTPase"/>
</dbReference>
<dbReference type="AlphaFoldDB" id="A0A069CVK3"/>
<dbReference type="SUPFAM" id="SSF52540">
    <property type="entry name" value="P-loop containing nucleoside triphosphate hydrolases"/>
    <property type="match status" value="1"/>
</dbReference>
<dbReference type="Pfam" id="PF00271">
    <property type="entry name" value="Helicase_C"/>
    <property type="match status" value="1"/>
</dbReference>
<keyword evidence="2" id="KW-0067">ATP-binding</keyword>
<dbReference type="InterPro" id="IPR001650">
    <property type="entry name" value="Helicase_C-like"/>
</dbReference>
<keyword evidence="6" id="KW-0347">Helicase</keyword>
<evidence type="ECO:0000259" key="4">
    <source>
        <dbReference type="PROSITE" id="PS51192"/>
    </source>
</evidence>
<evidence type="ECO:0000256" key="1">
    <source>
        <dbReference type="ARBA" id="ARBA00022741"/>
    </source>
</evidence>
<dbReference type="RefSeq" id="WP_052348594.1">
    <property type="nucleotide sequence ID" value="NZ_DF820493.1"/>
</dbReference>
<dbReference type="GO" id="GO:0006302">
    <property type="term" value="P:double-strand break repair"/>
    <property type="evidence" value="ECO:0007669"/>
    <property type="project" value="TreeGrafter"/>
</dbReference>
<evidence type="ECO:0000313" key="7">
    <source>
        <dbReference type="Proteomes" id="UP000030643"/>
    </source>
</evidence>
<dbReference type="OrthoDB" id="2077914at2"/>
<evidence type="ECO:0000256" key="2">
    <source>
        <dbReference type="ARBA" id="ARBA00022840"/>
    </source>
</evidence>
<keyword evidence="1" id="KW-0547">Nucleotide-binding</keyword>
<name>A0A069CVK3_WEIOS</name>
<reference evidence="7" key="1">
    <citation type="journal article" date="2014" name="Genome Announc.">
        <title>Draft genome sequence of Weissella oryzae SG25T, isolated from fermented rice grains.</title>
        <authorList>
            <person name="Tanizawa Y."/>
            <person name="Fujisawa T."/>
            <person name="Mochizuki T."/>
            <person name="Kaminuma E."/>
            <person name="Suzuki Y."/>
            <person name="Nakamura Y."/>
            <person name="Tohno M."/>
        </authorList>
    </citation>
    <scope>NUCLEOTIDE SEQUENCE [LARGE SCALE GENOMIC DNA]</scope>
    <source>
        <strain evidence="7">DSM 25784 / JCM 18191 / LMG 30913 / SG25</strain>
    </source>
</reference>
<evidence type="ECO:0000259" key="5">
    <source>
        <dbReference type="PROSITE" id="PS51194"/>
    </source>
</evidence>
<dbReference type="SMART" id="SM00490">
    <property type="entry name" value="HELICc"/>
    <property type="match status" value="1"/>
</dbReference>
<gene>
    <name evidence="6" type="ORF">WOSG25_100830</name>
</gene>
<feature type="domain" description="Helicase ATP-binding" evidence="4">
    <location>
        <begin position="37"/>
        <end position="189"/>
    </location>
</feature>
<dbReference type="Gene3D" id="3.40.50.300">
    <property type="entry name" value="P-loop containing nucleotide triphosphate hydrolases"/>
    <property type="match status" value="2"/>
</dbReference>
<dbReference type="GO" id="GO:0003677">
    <property type="term" value="F:DNA binding"/>
    <property type="evidence" value="ECO:0007669"/>
    <property type="project" value="UniProtKB-KW"/>
</dbReference>
<organism evidence="6 7">
    <name type="scientific">Weissella oryzae (strain DSM 25784 / JCM 18191 / LMG 30913 / SG25)</name>
    <dbReference type="NCBI Taxonomy" id="1329250"/>
    <lineage>
        <taxon>Bacteria</taxon>
        <taxon>Bacillati</taxon>
        <taxon>Bacillota</taxon>
        <taxon>Bacilli</taxon>
        <taxon>Lactobacillales</taxon>
        <taxon>Lactobacillaceae</taxon>
        <taxon>Weissella</taxon>
    </lineage>
</organism>
<sequence length="356" mass="40730">MYLLHHAELHDFSSEPILKNWSGRLTEQQELASKQLRLAVSEQRASLVEAITGAGKTEILFESLDYSLKIGWRIALLSPRIDVLCELAPRLLQAFKGLDICLLHGKSSQPYHYSQLLLATTHQILRFKAAFDLIIIDEADAFPLINNQTLWRAIERAKLLGACTVYLTATPNWQLKQSADRRIKLFRRYHGYPLVKLEVFITSDWRKALPVKLKEYLIDNQASAQQLLLFVPTIADIRLVLEQLKEQYGEQIVGLHAADTERLEKVAAFRLKEITILVTTTVLERGVSFSNVDVIILGADEAVFNSATLMQIVGRVGRHQDYPNGRAWAFVKEHTWRLKQVCNKIRRINRIGRQNL</sequence>
<feature type="domain" description="Helicase C-terminal" evidence="5">
    <location>
        <begin position="212"/>
        <end position="356"/>
    </location>
</feature>
<keyword evidence="3" id="KW-0238">DNA-binding</keyword>
<dbReference type="EMBL" id="DF820493">
    <property type="protein sequence ID" value="GAK31514.1"/>
    <property type="molecule type" value="Genomic_DNA"/>
</dbReference>
<dbReference type="InterPro" id="IPR014001">
    <property type="entry name" value="Helicase_ATP-bd"/>
</dbReference>
<dbReference type="PANTHER" id="PTHR30580">
    <property type="entry name" value="PRIMOSOMAL PROTEIN N"/>
    <property type="match status" value="1"/>
</dbReference>
<keyword evidence="6" id="KW-0378">Hydrolase</keyword>
<dbReference type="InterPro" id="IPR006935">
    <property type="entry name" value="Helicase/UvrB_N"/>
</dbReference>
<dbReference type="Pfam" id="PF04851">
    <property type="entry name" value="ResIII"/>
    <property type="match status" value="1"/>
</dbReference>
<proteinExistence type="predicted"/>
<dbReference type="GO" id="GO:0016787">
    <property type="term" value="F:hydrolase activity"/>
    <property type="evidence" value="ECO:0007669"/>
    <property type="project" value="InterPro"/>
</dbReference>
<dbReference type="Proteomes" id="UP000030643">
    <property type="component" value="Unassembled WGS sequence"/>
</dbReference>